<name>A8GNT7_RICAH</name>
<dbReference type="AlphaFoldDB" id="A8GNT7"/>
<proteinExistence type="predicted"/>
<reference evidence="1" key="1">
    <citation type="submission" date="2007-09" db="EMBL/GenBank/DDBJ databases">
        <title>Complete Genome Sequence of Rickettsia akari.</title>
        <authorList>
            <person name="Madan A."/>
            <person name="Fahey J."/>
            <person name="Helton E."/>
            <person name="Ketteman M."/>
            <person name="Madan A."/>
            <person name="Rodrigues S."/>
            <person name="Sanchez A."/>
            <person name="Whiting M."/>
            <person name="Dasch G."/>
            <person name="Eremeeva M."/>
        </authorList>
    </citation>
    <scope>NUCLEOTIDE SEQUENCE</scope>
    <source>
        <strain evidence="1">Hartford</strain>
    </source>
</reference>
<evidence type="ECO:0000313" key="1">
    <source>
        <dbReference type="EMBL" id="ABV75062.1"/>
    </source>
</evidence>
<dbReference type="KEGG" id="rak:A1C_03945"/>
<dbReference type="Proteomes" id="UP000006830">
    <property type="component" value="Chromosome"/>
</dbReference>
<dbReference type="HOGENOM" id="CLU_217283_0_0_5"/>
<sequence length="35" mass="3986">MGTFKILFNIQASKALAELENNKGLEQRLKSVKKH</sequence>
<organism evidence="1 2">
    <name type="scientific">Rickettsia akari (strain Hartford)</name>
    <dbReference type="NCBI Taxonomy" id="293614"/>
    <lineage>
        <taxon>Bacteria</taxon>
        <taxon>Pseudomonadati</taxon>
        <taxon>Pseudomonadota</taxon>
        <taxon>Alphaproteobacteria</taxon>
        <taxon>Rickettsiales</taxon>
        <taxon>Rickettsiaceae</taxon>
        <taxon>Rickettsieae</taxon>
        <taxon>Rickettsia</taxon>
        <taxon>spotted fever group</taxon>
    </lineage>
</organism>
<dbReference type="EMBL" id="CP000847">
    <property type="protein sequence ID" value="ABV75062.1"/>
    <property type="molecule type" value="Genomic_DNA"/>
</dbReference>
<gene>
    <name evidence="1" type="ordered locus">A1C_03945</name>
</gene>
<dbReference type="STRING" id="293614.A1C_03945"/>
<evidence type="ECO:0000313" key="2">
    <source>
        <dbReference type="Proteomes" id="UP000006830"/>
    </source>
</evidence>
<accession>A8GNT7</accession>
<protein>
    <submittedName>
        <fullName evidence="1">Uncharacterized protein</fullName>
    </submittedName>
</protein>
<keyword evidence="2" id="KW-1185">Reference proteome</keyword>